<comment type="caution">
    <text evidence="1">The sequence shown here is derived from an EMBL/GenBank/DDBJ whole genome shotgun (WGS) entry which is preliminary data.</text>
</comment>
<evidence type="ECO:0000313" key="2">
    <source>
        <dbReference type="Proteomes" id="UP000076503"/>
    </source>
</evidence>
<reference evidence="1 2" key="1">
    <citation type="submission" date="2013-07" db="EMBL/GenBank/DDBJ databases">
        <title>Comparative Genomic and Metabolomic Analysis of Twelve Strains of Pseudoalteromonas luteoviolacea.</title>
        <authorList>
            <person name="Vynne N.G."/>
            <person name="Mansson M."/>
            <person name="Gram L."/>
        </authorList>
    </citation>
    <scope>NUCLEOTIDE SEQUENCE [LARGE SCALE GENOMIC DNA]</scope>
    <source>
        <strain evidence="1 2">H33</strain>
    </source>
</reference>
<sequence length="54" mass="6410">MFNLDVFSTLKKGRLRLWRHIHWAIKAVLSSLSAFKITIAQHSKETNKKHFFNL</sequence>
<gene>
    <name evidence="1" type="ORF">N476_25340</name>
</gene>
<dbReference type="EMBL" id="AUXZ01000128">
    <property type="protein sequence ID" value="KZN45630.1"/>
    <property type="molecule type" value="Genomic_DNA"/>
</dbReference>
<proteinExistence type="predicted"/>
<name>A0A167AP31_9GAMM</name>
<dbReference type="Proteomes" id="UP000076503">
    <property type="component" value="Unassembled WGS sequence"/>
</dbReference>
<organism evidence="1 2">
    <name type="scientific">Pseudoalteromonas luteoviolacea H33</name>
    <dbReference type="NCBI Taxonomy" id="1365251"/>
    <lineage>
        <taxon>Bacteria</taxon>
        <taxon>Pseudomonadati</taxon>
        <taxon>Pseudomonadota</taxon>
        <taxon>Gammaproteobacteria</taxon>
        <taxon>Alteromonadales</taxon>
        <taxon>Pseudoalteromonadaceae</taxon>
        <taxon>Pseudoalteromonas</taxon>
    </lineage>
</organism>
<dbReference type="AlphaFoldDB" id="A0A167AP31"/>
<accession>A0A167AP31</accession>
<evidence type="ECO:0000313" key="1">
    <source>
        <dbReference type="EMBL" id="KZN45630.1"/>
    </source>
</evidence>
<protein>
    <submittedName>
        <fullName evidence="1">Uncharacterized protein</fullName>
    </submittedName>
</protein>